<dbReference type="KEGG" id="ccos:Pan44_47700"/>
<sequence>MNVDDQTHRVLRAYQKRHLLGMRFTDFALLMVRPWTVLGLIMLAAFAVVVPRLPEAGYFAIGIGVGGVLRDIGYFRRSKRIWSVVDAITDWQKVDELVGPYPTAE</sequence>
<evidence type="ECO:0000313" key="3">
    <source>
        <dbReference type="Proteomes" id="UP000315700"/>
    </source>
</evidence>
<dbReference type="EMBL" id="CP036271">
    <property type="protein sequence ID" value="QDT56713.1"/>
    <property type="molecule type" value="Genomic_DNA"/>
</dbReference>
<feature type="transmembrane region" description="Helical" evidence="1">
    <location>
        <begin position="27"/>
        <end position="50"/>
    </location>
</feature>
<dbReference type="RefSeq" id="WP_145034150.1">
    <property type="nucleotide sequence ID" value="NZ_CP036271.1"/>
</dbReference>
<proteinExistence type="predicted"/>
<keyword evidence="1" id="KW-1133">Transmembrane helix</keyword>
<accession>A0A517SKR3</accession>
<dbReference type="OrthoDB" id="196062at2"/>
<evidence type="ECO:0000256" key="1">
    <source>
        <dbReference type="SAM" id="Phobius"/>
    </source>
</evidence>
<reference evidence="2 3" key="1">
    <citation type="submission" date="2019-02" db="EMBL/GenBank/DDBJ databases">
        <title>Deep-cultivation of Planctomycetes and their phenomic and genomic characterization uncovers novel biology.</title>
        <authorList>
            <person name="Wiegand S."/>
            <person name="Jogler M."/>
            <person name="Boedeker C."/>
            <person name="Pinto D."/>
            <person name="Vollmers J."/>
            <person name="Rivas-Marin E."/>
            <person name="Kohn T."/>
            <person name="Peeters S.H."/>
            <person name="Heuer A."/>
            <person name="Rast P."/>
            <person name="Oberbeckmann S."/>
            <person name="Bunk B."/>
            <person name="Jeske O."/>
            <person name="Meyerdierks A."/>
            <person name="Storesund J.E."/>
            <person name="Kallscheuer N."/>
            <person name="Luecker S."/>
            <person name="Lage O.M."/>
            <person name="Pohl T."/>
            <person name="Merkel B.J."/>
            <person name="Hornburger P."/>
            <person name="Mueller R.-W."/>
            <person name="Bruemmer F."/>
            <person name="Labrenz M."/>
            <person name="Spormann A.M."/>
            <person name="Op den Camp H."/>
            <person name="Overmann J."/>
            <person name="Amann R."/>
            <person name="Jetten M.S.M."/>
            <person name="Mascher T."/>
            <person name="Medema M.H."/>
            <person name="Devos D.P."/>
            <person name="Kaster A.-K."/>
            <person name="Ovreas L."/>
            <person name="Rohde M."/>
            <person name="Galperin M.Y."/>
            <person name="Jogler C."/>
        </authorList>
    </citation>
    <scope>NUCLEOTIDE SEQUENCE [LARGE SCALE GENOMIC DNA]</scope>
    <source>
        <strain evidence="2 3">Pan44</strain>
    </source>
</reference>
<protein>
    <submittedName>
        <fullName evidence="2">Uncharacterized protein</fullName>
    </submittedName>
</protein>
<evidence type="ECO:0000313" key="2">
    <source>
        <dbReference type="EMBL" id="QDT56713.1"/>
    </source>
</evidence>
<name>A0A517SKR3_9PLAN</name>
<dbReference type="AlphaFoldDB" id="A0A517SKR3"/>
<dbReference type="InParanoid" id="A0A517SKR3"/>
<feature type="transmembrane region" description="Helical" evidence="1">
    <location>
        <begin position="56"/>
        <end position="73"/>
    </location>
</feature>
<organism evidence="2 3">
    <name type="scientific">Caulifigura coniformis</name>
    <dbReference type="NCBI Taxonomy" id="2527983"/>
    <lineage>
        <taxon>Bacteria</taxon>
        <taxon>Pseudomonadati</taxon>
        <taxon>Planctomycetota</taxon>
        <taxon>Planctomycetia</taxon>
        <taxon>Planctomycetales</taxon>
        <taxon>Planctomycetaceae</taxon>
        <taxon>Caulifigura</taxon>
    </lineage>
</organism>
<keyword evidence="1" id="KW-0812">Transmembrane</keyword>
<dbReference type="Proteomes" id="UP000315700">
    <property type="component" value="Chromosome"/>
</dbReference>
<keyword evidence="3" id="KW-1185">Reference proteome</keyword>
<keyword evidence="1" id="KW-0472">Membrane</keyword>
<gene>
    <name evidence="2" type="ORF">Pan44_47700</name>
</gene>